<dbReference type="OrthoDB" id="9959478at2"/>
<reference evidence="1 2" key="1">
    <citation type="journal article" date="2014" name="ISME J.">
        <title>Ecophysiology of Thioploca ingrica as revealed by the complete genome sequence supplemented with proteomic evidence.</title>
        <authorList>
            <person name="Kojima H."/>
            <person name="Ogura Y."/>
            <person name="Yamamoto N."/>
            <person name="Togashi T."/>
            <person name="Mori H."/>
            <person name="Watanabe T."/>
            <person name="Nemoto F."/>
            <person name="Kurokawa K."/>
            <person name="Hayashi T."/>
            <person name="Fukui M."/>
        </authorList>
    </citation>
    <scope>NUCLEOTIDE SEQUENCE [LARGE SCALE GENOMIC DNA]</scope>
</reference>
<sequence length="110" mass="13219">MTSHDSVFKLSLMPIRKHKRTSQRVNYYQTECLDCELILSVRWEREYIGILSKSSPIKTRLTTCPFCESSHLKISQITESEYKKINQQWSMMNNAERPRDDMDDWLSWLR</sequence>
<accession>A0A090ANJ8</accession>
<dbReference type="Proteomes" id="UP000031623">
    <property type="component" value="Chromosome"/>
</dbReference>
<evidence type="ECO:0000313" key="1">
    <source>
        <dbReference type="EMBL" id="BAP57697.1"/>
    </source>
</evidence>
<dbReference type="AlphaFoldDB" id="A0A090ANJ8"/>
<name>A0A090ANJ8_9GAMM</name>
<evidence type="ECO:0000313" key="2">
    <source>
        <dbReference type="Proteomes" id="UP000031623"/>
    </source>
</evidence>
<dbReference type="EMBL" id="AP014633">
    <property type="protein sequence ID" value="BAP57697.1"/>
    <property type="molecule type" value="Genomic_DNA"/>
</dbReference>
<proteinExistence type="predicted"/>
<organism evidence="1 2">
    <name type="scientific">Thioploca ingrica</name>
    <dbReference type="NCBI Taxonomy" id="40754"/>
    <lineage>
        <taxon>Bacteria</taxon>
        <taxon>Pseudomonadati</taxon>
        <taxon>Pseudomonadota</taxon>
        <taxon>Gammaproteobacteria</taxon>
        <taxon>Thiotrichales</taxon>
        <taxon>Thiotrichaceae</taxon>
        <taxon>Thioploca</taxon>
    </lineage>
</organism>
<dbReference type="HOGENOM" id="CLU_2169911_0_0_6"/>
<keyword evidence="2" id="KW-1185">Reference proteome</keyword>
<dbReference type="KEGG" id="tig:THII_3400"/>
<protein>
    <submittedName>
        <fullName evidence="1">Uncharacterized protein</fullName>
    </submittedName>
</protein>
<gene>
    <name evidence="1" type="ORF">THII_3400</name>
</gene>